<evidence type="ECO:0000256" key="5">
    <source>
        <dbReference type="ARBA" id="ARBA00022966"/>
    </source>
</evidence>
<evidence type="ECO:0000313" key="8">
    <source>
        <dbReference type="EMBL" id="ETE58576.1"/>
    </source>
</evidence>
<dbReference type="InterPro" id="IPR011625">
    <property type="entry name" value="A2M_N_BRD"/>
</dbReference>
<dbReference type="OrthoDB" id="9998011at2759"/>
<dbReference type="InterPro" id="IPR040839">
    <property type="entry name" value="MG4"/>
</dbReference>
<dbReference type="InterPro" id="IPR041555">
    <property type="entry name" value="MG3"/>
</dbReference>
<proteinExistence type="inferred from homology"/>
<accession>V8N9I0</accession>
<dbReference type="EMBL" id="AZIM01006565">
    <property type="protein sequence ID" value="ETE58576.1"/>
    <property type="molecule type" value="Genomic_DNA"/>
</dbReference>
<keyword evidence="9" id="KW-1185">Reference proteome</keyword>
<evidence type="ECO:0000256" key="3">
    <source>
        <dbReference type="ARBA" id="ARBA00022729"/>
    </source>
</evidence>
<keyword evidence="2" id="KW-0646">Protease inhibitor</keyword>
<dbReference type="PANTHER" id="PTHR11412:SF165">
    <property type="entry name" value="ALPHA-2-MACROGLOBULIN"/>
    <property type="match status" value="1"/>
</dbReference>
<gene>
    <name evidence="8" type="primary">A2M</name>
    <name evidence="8" type="ORF">L345_15702</name>
</gene>
<dbReference type="PANTHER" id="PTHR11412">
    <property type="entry name" value="MACROGLOBULIN / COMPLEMENT"/>
    <property type="match status" value="1"/>
</dbReference>
<feature type="non-terminal residue" evidence="8">
    <location>
        <position position="1"/>
    </location>
</feature>
<evidence type="ECO:0000256" key="2">
    <source>
        <dbReference type="ARBA" id="ARBA00022690"/>
    </source>
</evidence>
<dbReference type="Pfam" id="PF17789">
    <property type="entry name" value="MG4"/>
    <property type="match status" value="1"/>
</dbReference>
<dbReference type="Gene3D" id="2.60.40.1930">
    <property type="match status" value="3"/>
</dbReference>
<dbReference type="GO" id="GO:0004867">
    <property type="term" value="F:serine-type endopeptidase inhibitor activity"/>
    <property type="evidence" value="ECO:0007669"/>
    <property type="project" value="UniProtKB-KW"/>
</dbReference>
<evidence type="ECO:0000256" key="6">
    <source>
        <dbReference type="ARBA" id="ARBA00023180"/>
    </source>
</evidence>
<evidence type="ECO:0000259" key="7">
    <source>
        <dbReference type="SMART" id="SM01359"/>
    </source>
</evidence>
<feature type="domain" description="Alpha-2-macroglobulin bait region" evidence="7">
    <location>
        <begin position="212"/>
        <end position="324"/>
    </location>
</feature>
<protein>
    <submittedName>
        <fullName evidence="8">Alpha-2-macroglobulin</fullName>
    </submittedName>
</protein>
<evidence type="ECO:0000313" key="9">
    <source>
        <dbReference type="Proteomes" id="UP000018936"/>
    </source>
</evidence>
<name>V8N9I0_OPHHA</name>
<keyword evidence="3" id="KW-0732">Signal</keyword>
<dbReference type="Proteomes" id="UP000018936">
    <property type="component" value="Unassembled WGS sequence"/>
</dbReference>
<dbReference type="InterPro" id="IPR002890">
    <property type="entry name" value="MG2"/>
</dbReference>
<dbReference type="Pfam" id="PF07703">
    <property type="entry name" value="A2M_BRD"/>
    <property type="match status" value="1"/>
</dbReference>
<reference evidence="8 9" key="1">
    <citation type="journal article" date="2013" name="Proc. Natl. Acad. Sci. U.S.A.">
        <title>The king cobra genome reveals dynamic gene evolution and adaptation in the snake venom system.</title>
        <authorList>
            <person name="Vonk F.J."/>
            <person name="Casewell N.R."/>
            <person name="Henkel C.V."/>
            <person name="Heimberg A.M."/>
            <person name="Jansen H.J."/>
            <person name="McCleary R.J."/>
            <person name="Kerkkamp H.M."/>
            <person name="Vos R.A."/>
            <person name="Guerreiro I."/>
            <person name="Calvete J.J."/>
            <person name="Wuster W."/>
            <person name="Woods A.E."/>
            <person name="Logan J.M."/>
            <person name="Harrison R.A."/>
            <person name="Castoe T.A."/>
            <person name="de Koning A.P."/>
            <person name="Pollock D.D."/>
            <person name="Yandell M."/>
            <person name="Calderon D."/>
            <person name="Renjifo C."/>
            <person name="Currier R.B."/>
            <person name="Salgado D."/>
            <person name="Pla D."/>
            <person name="Sanz L."/>
            <person name="Hyder A.S."/>
            <person name="Ribeiro J.M."/>
            <person name="Arntzen J.W."/>
            <person name="van den Thillart G.E."/>
            <person name="Boetzer M."/>
            <person name="Pirovano W."/>
            <person name="Dirks R.P."/>
            <person name="Spaink H.P."/>
            <person name="Duboule D."/>
            <person name="McGlinn E."/>
            <person name="Kini R.M."/>
            <person name="Richardson M.K."/>
        </authorList>
    </citation>
    <scope>NUCLEOTIDE SEQUENCE</scope>
    <source>
        <tissue evidence="8">Blood</tissue>
    </source>
</reference>
<dbReference type="Pfam" id="PF17791">
    <property type="entry name" value="MG3"/>
    <property type="match status" value="1"/>
</dbReference>
<comment type="similarity">
    <text evidence="1">Belongs to the protease inhibitor I39 (alpha-2-macroglobulin) family.</text>
</comment>
<dbReference type="InterPro" id="IPR050473">
    <property type="entry name" value="A2M/Complement_sys"/>
</dbReference>
<dbReference type="SMART" id="SM01359">
    <property type="entry name" value="A2M_N_2"/>
    <property type="match status" value="1"/>
</dbReference>
<comment type="caution">
    <text evidence="8">The sequence shown here is derived from an EMBL/GenBank/DDBJ whole genome shotgun (WGS) entry which is preliminary data.</text>
</comment>
<sequence length="325" mass="36724">GICAVKIRIVCLHEDFRPANKKIPLIYVQDPKKNRLFQWNDVKLSMGLTQLSFPLSSEPALGTYKLVVEKSSRKVAEHTFYVEEYVLPKFEVLVTVPKQISVLATEFEMTVCGRQMGMGVEMTEVSSISITSTVSKLSFENAEPYYKPGIPLFLQMKLVDGMDVPMANKSIEITGPSGVYKENERCDNSVLIYHRRASHLVNRFYSPSQSYLHIEPLPKTLSCGNTEHIRVHFILDPNAVKKEMIFYYLVKPKGDFLLNLLVDVDTAPITRLLLYTILPSGELVAHSRDFTVEKCFSNKARLWFSDQQGLPGQKTQLHLAASSGS</sequence>
<keyword evidence="6" id="KW-0325">Glycoprotein</keyword>
<dbReference type="AlphaFoldDB" id="V8N9I0"/>
<evidence type="ECO:0000256" key="4">
    <source>
        <dbReference type="ARBA" id="ARBA00022900"/>
    </source>
</evidence>
<feature type="non-terminal residue" evidence="8">
    <location>
        <position position="325"/>
    </location>
</feature>
<evidence type="ECO:0000256" key="1">
    <source>
        <dbReference type="ARBA" id="ARBA00010952"/>
    </source>
</evidence>
<keyword evidence="5" id="KW-0882">Thioester bond</keyword>
<organism evidence="8 9">
    <name type="scientific">Ophiophagus hannah</name>
    <name type="common">King cobra</name>
    <name type="synonym">Naja hannah</name>
    <dbReference type="NCBI Taxonomy" id="8665"/>
    <lineage>
        <taxon>Eukaryota</taxon>
        <taxon>Metazoa</taxon>
        <taxon>Chordata</taxon>
        <taxon>Craniata</taxon>
        <taxon>Vertebrata</taxon>
        <taxon>Euteleostomi</taxon>
        <taxon>Lepidosauria</taxon>
        <taxon>Squamata</taxon>
        <taxon>Bifurcata</taxon>
        <taxon>Unidentata</taxon>
        <taxon>Episquamata</taxon>
        <taxon>Toxicofera</taxon>
        <taxon>Serpentes</taxon>
        <taxon>Colubroidea</taxon>
        <taxon>Elapidae</taxon>
        <taxon>Elapinae</taxon>
        <taxon>Ophiophagus</taxon>
    </lineage>
</organism>
<keyword evidence="4" id="KW-0722">Serine protease inhibitor</keyword>
<dbReference type="FunFam" id="2.60.40.1930:FF:000001">
    <property type="entry name" value="CD109 isoform 3"/>
    <property type="match status" value="1"/>
</dbReference>
<dbReference type="Pfam" id="PF01835">
    <property type="entry name" value="MG2"/>
    <property type="match status" value="1"/>
</dbReference>